<keyword evidence="1" id="KW-0472">Membrane</keyword>
<dbReference type="AlphaFoldDB" id="X1S0V9"/>
<accession>X1S0V9</accession>
<keyword evidence="1" id="KW-0812">Transmembrane</keyword>
<reference evidence="2" key="1">
    <citation type="journal article" date="2014" name="Front. Microbiol.">
        <title>High frequency of phylogenetically diverse reductive dehalogenase-homologous genes in deep subseafloor sedimentary metagenomes.</title>
        <authorList>
            <person name="Kawai M."/>
            <person name="Futagami T."/>
            <person name="Toyoda A."/>
            <person name="Takaki Y."/>
            <person name="Nishi S."/>
            <person name="Hori S."/>
            <person name="Arai W."/>
            <person name="Tsubouchi T."/>
            <person name="Morono Y."/>
            <person name="Uchiyama I."/>
            <person name="Ito T."/>
            <person name="Fujiyama A."/>
            <person name="Inagaki F."/>
            <person name="Takami H."/>
        </authorList>
    </citation>
    <scope>NUCLEOTIDE SEQUENCE</scope>
    <source>
        <strain evidence="2">Expedition CK06-06</strain>
    </source>
</reference>
<gene>
    <name evidence="2" type="ORF">S12H4_19931</name>
</gene>
<feature type="transmembrane region" description="Helical" evidence="1">
    <location>
        <begin position="64"/>
        <end position="84"/>
    </location>
</feature>
<organism evidence="2">
    <name type="scientific">marine sediment metagenome</name>
    <dbReference type="NCBI Taxonomy" id="412755"/>
    <lineage>
        <taxon>unclassified sequences</taxon>
        <taxon>metagenomes</taxon>
        <taxon>ecological metagenomes</taxon>
    </lineage>
</organism>
<evidence type="ECO:0000313" key="2">
    <source>
        <dbReference type="EMBL" id="GAI86652.1"/>
    </source>
</evidence>
<proteinExistence type="predicted"/>
<evidence type="ECO:0000256" key="1">
    <source>
        <dbReference type="SAM" id="Phobius"/>
    </source>
</evidence>
<comment type="caution">
    <text evidence="2">The sequence shown here is derived from an EMBL/GenBank/DDBJ whole genome shotgun (WGS) entry which is preliminary data.</text>
</comment>
<feature type="transmembrane region" description="Helical" evidence="1">
    <location>
        <begin position="104"/>
        <end position="125"/>
    </location>
</feature>
<protein>
    <submittedName>
        <fullName evidence="2">Uncharacterized protein</fullName>
    </submittedName>
</protein>
<sequence>MKCPKCGSDILSLKDLILGWRMYGHKYSVKCNKCDIPYKIQPTPQTFLVYILPGFALVLFRSRLLFWSCVLIALFISMYTLKLVPEDKLEKSPYPYQSKTLNKIAMIAVTIVIISLILILIVILYPQMISRLIYR</sequence>
<name>X1S0V9_9ZZZZ</name>
<keyword evidence="1" id="KW-1133">Transmembrane helix</keyword>
<dbReference type="EMBL" id="BARW01010030">
    <property type="protein sequence ID" value="GAI86652.1"/>
    <property type="molecule type" value="Genomic_DNA"/>
</dbReference>